<dbReference type="InterPro" id="IPR041698">
    <property type="entry name" value="Methyltransf_25"/>
</dbReference>
<dbReference type="SUPFAM" id="SSF53335">
    <property type="entry name" value="S-adenosyl-L-methionine-dependent methyltransferases"/>
    <property type="match status" value="1"/>
</dbReference>
<dbReference type="GO" id="GO:0008168">
    <property type="term" value="F:methyltransferase activity"/>
    <property type="evidence" value="ECO:0007669"/>
    <property type="project" value="TreeGrafter"/>
</dbReference>
<dbReference type="PANTHER" id="PTHR42912">
    <property type="entry name" value="METHYLTRANSFERASE"/>
    <property type="match status" value="1"/>
</dbReference>
<evidence type="ECO:0000313" key="2">
    <source>
        <dbReference type="EMBL" id="BFG69404.1"/>
    </source>
</evidence>
<dbReference type="EMBL" id="AP029612">
    <property type="protein sequence ID" value="BFG69404.1"/>
    <property type="molecule type" value="Genomic_DNA"/>
</dbReference>
<dbReference type="AlphaFoldDB" id="A0AAT9GFN3"/>
<dbReference type="InterPro" id="IPR029063">
    <property type="entry name" value="SAM-dependent_MTases_sf"/>
</dbReference>
<proteinExistence type="predicted"/>
<dbReference type="Gene3D" id="3.40.50.150">
    <property type="entry name" value="Vaccinia Virus protein VP39"/>
    <property type="match status" value="1"/>
</dbReference>
<accession>A0AAT9GFN3</accession>
<dbReference type="CDD" id="cd02440">
    <property type="entry name" value="AdoMet_MTases"/>
    <property type="match status" value="1"/>
</dbReference>
<protein>
    <recommendedName>
        <fullName evidence="1">Methyltransferase domain-containing protein</fullName>
    </recommendedName>
</protein>
<organism evidence="2">
    <name type="scientific">Sediminibacterium sp. KACHI17</name>
    <dbReference type="NCBI Taxonomy" id="1751071"/>
    <lineage>
        <taxon>Bacteria</taxon>
        <taxon>Pseudomonadati</taxon>
        <taxon>Bacteroidota</taxon>
        <taxon>Chitinophagia</taxon>
        <taxon>Chitinophagales</taxon>
        <taxon>Chitinophagaceae</taxon>
        <taxon>Sediminibacterium</taxon>
    </lineage>
</organism>
<dbReference type="Pfam" id="PF13649">
    <property type="entry name" value="Methyltransf_25"/>
    <property type="match status" value="1"/>
</dbReference>
<evidence type="ECO:0000259" key="1">
    <source>
        <dbReference type="Pfam" id="PF13649"/>
    </source>
</evidence>
<reference evidence="2" key="1">
    <citation type="submission" date="2024-02" db="EMBL/GenBank/DDBJ databases">
        <title>Sediminibacterium planktonica sp. nov. and Sediminibacterium longus sp. nov., isolated from surface lake and river water.</title>
        <authorList>
            <person name="Watanabe K."/>
            <person name="Takemine S."/>
            <person name="Ishii Y."/>
            <person name="Ogata Y."/>
            <person name="Shindo C."/>
            <person name="Suda W."/>
        </authorList>
    </citation>
    <scope>NUCLEOTIDE SEQUENCE</scope>
    <source>
        <strain evidence="2">KACHI17</strain>
    </source>
</reference>
<dbReference type="InterPro" id="IPR050508">
    <property type="entry name" value="Methyltransf_Superfamily"/>
</dbReference>
<feature type="domain" description="Methyltransferase" evidence="1">
    <location>
        <begin position="84"/>
        <end position="177"/>
    </location>
</feature>
<sequence length="263" mass="31506">MYQSFKKIIPLRLVDQLVYRWQQFRYAYPNLLFRLKHPDLHLPDDYVLYESYLLHYQKFIDDGALTTAEIWAALKPHVPLAPFILDWGCGPARITRHLRKHAQDATIYACDPNIETIVWNQKNIPDIHFEVQEKYPPLPFPDAYFDLVIGFSVLTHIPGQDQRKWLHEIHRILKPNGIAWLTTHGHYFIQRLSKKEKIEIETKGVYNTYYHQPGHRMMSTYHLPEKWEKELEEKFEILEYWDGEKSPTKAGKQDLWILRKKKV</sequence>
<gene>
    <name evidence="2" type="ORF">KACHI17_02850</name>
</gene>
<name>A0AAT9GFN3_9BACT</name>